<protein>
    <submittedName>
        <fullName evidence="2">Type II secretory pathway, pseudopilin</fullName>
    </submittedName>
</protein>
<gene>
    <name evidence="2" type="ORF">CWE23_05170</name>
</gene>
<dbReference type="Pfam" id="PF07963">
    <property type="entry name" value="N_methyl"/>
    <property type="match status" value="1"/>
</dbReference>
<evidence type="ECO:0000313" key="2">
    <source>
        <dbReference type="EMBL" id="RUO45398.1"/>
    </source>
</evidence>
<keyword evidence="3" id="KW-1185">Reference proteome</keyword>
<dbReference type="SUPFAM" id="SSF54523">
    <property type="entry name" value="Pili subunits"/>
    <property type="match status" value="1"/>
</dbReference>
<reference evidence="3" key="1">
    <citation type="journal article" date="2018" name="Front. Microbiol.">
        <title>Genome-Based Analysis Reveals the Taxonomy and Diversity of the Family Idiomarinaceae.</title>
        <authorList>
            <person name="Liu Y."/>
            <person name="Lai Q."/>
            <person name="Shao Z."/>
        </authorList>
    </citation>
    <scope>NUCLEOTIDE SEQUENCE [LARGE SCALE GENOMIC DNA]</scope>
    <source>
        <strain evidence="3">SN-14</strain>
    </source>
</reference>
<evidence type="ECO:0000313" key="3">
    <source>
        <dbReference type="Proteomes" id="UP000286680"/>
    </source>
</evidence>
<dbReference type="Proteomes" id="UP000286680">
    <property type="component" value="Unassembled WGS sequence"/>
</dbReference>
<dbReference type="Gene3D" id="3.30.700.10">
    <property type="entry name" value="Glycoprotein, Type 4 Pilin"/>
    <property type="match status" value="1"/>
</dbReference>
<dbReference type="RefSeq" id="WP_126819677.1">
    <property type="nucleotide sequence ID" value="NZ_PIPS01000001.1"/>
</dbReference>
<dbReference type="InterPro" id="IPR012902">
    <property type="entry name" value="N_methyl_site"/>
</dbReference>
<proteinExistence type="predicted"/>
<dbReference type="AlphaFoldDB" id="A0AA94EGE9"/>
<feature type="transmembrane region" description="Helical" evidence="1">
    <location>
        <begin position="12"/>
        <end position="31"/>
    </location>
</feature>
<evidence type="ECO:0000256" key="1">
    <source>
        <dbReference type="SAM" id="Phobius"/>
    </source>
</evidence>
<sequence>MRNQKGFTLIELIIVIVVLGILAVTAAPQFINFSSDARTSTVNGLLGSAKAASEMVHGKALINSNDASVSIGNGNSVDVTNGYPAATEAGIFAALDVEGDWDNVVASGWSGNTNVSDDDLVIFPTDLDVTADGSTDAECYVVYRAAVADDGSDDTAGTEDDFIAKPVITAVTNGC</sequence>
<name>A0AA94EGE9_9GAMM</name>
<accession>A0AA94EGE9</accession>
<comment type="caution">
    <text evidence="2">The sequence shown here is derived from an EMBL/GenBank/DDBJ whole genome shotgun (WGS) entry which is preliminary data.</text>
</comment>
<organism evidence="2 3">
    <name type="scientific">Idiomarina aquatica</name>
    <dbReference type="NCBI Taxonomy" id="1327752"/>
    <lineage>
        <taxon>Bacteria</taxon>
        <taxon>Pseudomonadati</taxon>
        <taxon>Pseudomonadota</taxon>
        <taxon>Gammaproteobacteria</taxon>
        <taxon>Alteromonadales</taxon>
        <taxon>Idiomarinaceae</taxon>
        <taxon>Idiomarina</taxon>
    </lineage>
</organism>
<keyword evidence="1" id="KW-0472">Membrane</keyword>
<dbReference type="NCBIfam" id="TIGR02532">
    <property type="entry name" value="IV_pilin_GFxxxE"/>
    <property type="match status" value="1"/>
</dbReference>
<keyword evidence="1" id="KW-0812">Transmembrane</keyword>
<keyword evidence="1" id="KW-1133">Transmembrane helix</keyword>
<dbReference type="InterPro" id="IPR045584">
    <property type="entry name" value="Pilin-like"/>
</dbReference>
<dbReference type="PROSITE" id="PS00409">
    <property type="entry name" value="PROKAR_NTER_METHYL"/>
    <property type="match status" value="1"/>
</dbReference>
<dbReference type="EMBL" id="PIPS01000001">
    <property type="protein sequence ID" value="RUO45398.1"/>
    <property type="molecule type" value="Genomic_DNA"/>
</dbReference>